<evidence type="ECO:0000313" key="2">
    <source>
        <dbReference type="Proteomes" id="UP000887013"/>
    </source>
</evidence>
<organism evidence="1 2">
    <name type="scientific">Nephila pilipes</name>
    <name type="common">Giant wood spider</name>
    <name type="synonym">Nephila maculata</name>
    <dbReference type="NCBI Taxonomy" id="299642"/>
    <lineage>
        <taxon>Eukaryota</taxon>
        <taxon>Metazoa</taxon>
        <taxon>Ecdysozoa</taxon>
        <taxon>Arthropoda</taxon>
        <taxon>Chelicerata</taxon>
        <taxon>Arachnida</taxon>
        <taxon>Araneae</taxon>
        <taxon>Araneomorphae</taxon>
        <taxon>Entelegynae</taxon>
        <taxon>Araneoidea</taxon>
        <taxon>Nephilidae</taxon>
        <taxon>Nephila</taxon>
    </lineage>
</organism>
<gene>
    <name evidence="1" type="ORF">NPIL_58571</name>
</gene>
<protein>
    <submittedName>
        <fullName evidence="1">Uncharacterized protein</fullName>
    </submittedName>
</protein>
<comment type="caution">
    <text evidence="1">The sequence shown here is derived from an EMBL/GenBank/DDBJ whole genome shotgun (WGS) entry which is preliminary data.</text>
</comment>
<sequence length="95" mass="10508">MQPIKLQVKCSWFNCFGAFSNLKCIPRLELTCVTEPIPSTSLTAEEKVIVSSYSVANKLGCIDVTSKIIKRLSIDSLKDGGDMHSRITHAIVHMI</sequence>
<keyword evidence="2" id="KW-1185">Reference proteome</keyword>
<evidence type="ECO:0000313" key="1">
    <source>
        <dbReference type="EMBL" id="GFT75200.1"/>
    </source>
</evidence>
<dbReference type="AlphaFoldDB" id="A0A8X6PLT4"/>
<dbReference type="EMBL" id="BMAW01021878">
    <property type="protein sequence ID" value="GFT75200.1"/>
    <property type="molecule type" value="Genomic_DNA"/>
</dbReference>
<accession>A0A8X6PLT4</accession>
<dbReference type="Proteomes" id="UP000887013">
    <property type="component" value="Unassembled WGS sequence"/>
</dbReference>
<name>A0A8X6PLT4_NEPPI</name>
<proteinExistence type="predicted"/>
<reference evidence="1" key="1">
    <citation type="submission" date="2020-08" db="EMBL/GenBank/DDBJ databases">
        <title>Multicomponent nature underlies the extraordinary mechanical properties of spider dragline silk.</title>
        <authorList>
            <person name="Kono N."/>
            <person name="Nakamura H."/>
            <person name="Mori M."/>
            <person name="Yoshida Y."/>
            <person name="Ohtoshi R."/>
            <person name="Malay A.D."/>
            <person name="Moran D.A.P."/>
            <person name="Tomita M."/>
            <person name="Numata K."/>
            <person name="Arakawa K."/>
        </authorList>
    </citation>
    <scope>NUCLEOTIDE SEQUENCE</scope>
</reference>